<feature type="transmembrane region" description="Helical" evidence="1">
    <location>
        <begin position="156"/>
        <end position="176"/>
    </location>
</feature>
<keyword evidence="1" id="KW-0812">Transmembrane</keyword>
<dbReference type="SUPFAM" id="SSF55781">
    <property type="entry name" value="GAF domain-like"/>
    <property type="match status" value="1"/>
</dbReference>
<feature type="transmembrane region" description="Helical" evidence="1">
    <location>
        <begin position="86"/>
        <end position="104"/>
    </location>
</feature>
<name>A0A3B0T314_9ZZZZ</name>
<evidence type="ECO:0000256" key="1">
    <source>
        <dbReference type="SAM" id="Phobius"/>
    </source>
</evidence>
<reference evidence="3" key="1">
    <citation type="submission" date="2018-06" db="EMBL/GenBank/DDBJ databases">
        <authorList>
            <person name="Zhirakovskaya E."/>
        </authorList>
    </citation>
    <scope>NUCLEOTIDE SEQUENCE</scope>
</reference>
<dbReference type="InterPro" id="IPR003018">
    <property type="entry name" value="GAF"/>
</dbReference>
<accession>A0A3B0T314</accession>
<dbReference type="AlphaFoldDB" id="A0A3B0T314"/>
<organism evidence="3">
    <name type="scientific">hydrothermal vent metagenome</name>
    <dbReference type="NCBI Taxonomy" id="652676"/>
    <lineage>
        <taxon>unclassified sequences</taxon>
        <taxon>metagenomes</taxon>
        <taxon>ecological metagenomes</taxon>
    </lineage>
</organism>
<dbReference type="Gene3D" id="3.30.450.40">
    <property type="match status" value="1"/>
</dbReference>
<feature type="transmembrane region" description="Helical" evidence="1">
    <location>
        <begin position="54"/>
        <end position="74"/>
    </location>
</feature>
<keyword evidence="1" id="KW-1133">Transmembrane helix</keyword>
<keyword evidence="1" id="KW-0472">Membrane</keyword>
<sequence length="379" mass="41141">MKNITGTTQERLIASDHIAAALRHYQRGARRLALAGSWLIVARYIQILREANELDGSIGAVIAAVVAIAAATLFRWDVWQTYGRNDLVGLVWALTVIAVLTGIPDLADPGLRFGAYLVPVVTSAALLARPRFIAIVGGLAIAGYMLPEIPFPTDNIVGLGTRVAVFALVIMTLIGVRVGIERLLRIAEEEMLRIDHRIVGLQDREDDVASIYEISRMIGTGGSLHEVLPRLVGRVAEAIGATVGGVLLWSGEDEQLNLIQRVWVHGRSEKTRAMGFSLSEAGHGQRVFVSGAAYVDNFVDERDTSDRLLSSLGVHQVAMVPLNIERQTIGVLVIGDKKTGTFTTQDTARLTALAGPTALVVRQIARYEEALNQSDRLEE</sequence>
<dbReference type="Pfam" id="PF13185">
    <property type="entry name" value="GAF_2"/>
    <property type="match status" value="1"/>
</dbReference>
<proteinExistence type="predicted"/>
<evidence type="ECO:0000259" key="2">
    <source>
        <dbReference type="SMART" id="SM00065"/>
    </source>
</evidence>
<protein>
    <recommendedName>
        <fullName evidence="2">GAF domain-containing protein</fullName>
    </recommendedName>
</protein>
<feature type="transmembrane region" description="Helical" evidence="1">
    <location>
        <begin position="132"/>
        <end position="150"/>
    </location>
</feature>
<dbReference type="InterPro" id="IPR029016">
    <property type="entry name" value="GAF-like_dom_sf"/>
</dbReference>
<evidence type="ECO:0000313" key="3">
    <source>
        <dbReference type="EMBL" id="VAW07727.1"/>
    </source>
</evidence>
<feature type="transmembrane region" description="Helical" evidence="1">
    <location>
        <begin position="32"/>
        <end position="48"/>
    </location>
</feature>
<dbReference type="SMART" id="SM00065">
    <property type="entry name" value="GAF"/>
    <property type="match status" value="1"/>
</dbReference>
<feature type="non-terminal residue" evidence="3">
    <location>
        <position position="379"/>
    </location>
</feature>
<gene>
    <name evidence="3" type="ORF">MNBD_ACTINO02-882</name>
</gene>
<feature type="domain" description="GAF" evidence="2">
    <location>
        <begin position="223"/>
        <end position="371"/>
    </location>
</feature>
<dbReference type="EMBL" id="UOEK01000415">
    <property type="protein sequence ID" value="VAW07727.1"/>
    <property type="molecule type" value="Genomic_DNA"/>
</dbReference>